<dbReference type="Gene3D" id="3.10.350.10">
    <property type="entry name" value="LysM domain"/>
    <property type="match status" value="2"/>
</dbReference>
<dbReference type="PANTHER" id="PTHR37423:SF2">
    <property type="entry name" value="MEMBRANE-BOUND LYTIC MUREIN TRANSGLYCOSYLASE C"/>
    <property type="match status" value="1"/>
</dbReference>
<dbReference type="OrthoDB" id="9815002at2"/>
<dbReference type="GO" id="GO:0016020">
    <property type="term" value="C:membrane"/>
    <property type="evidence" value="ECO:0007669"/>
    <property type="project" value="InterPro"/>
</dbReference>
<reference evidence="3 4" key="1">
    <citation type="submission" date="2018-09" db="EMBL/GenBank/DDBJ databases">
        <authorList>
            <person name="Wang X."/>
            <person name="Du Z."/>
        </authorList>
    </citation>
    <scope>NUCLEOTIDE SEQUENCE [LARGE SCALE GENOMIC DNA]</scope>
    <source>
        <strain evidence="3 4">N3</strain>
    </source>
</reference>
<evidence type="ECO:0000313" key="4">
    <source>
        <dbReference type="Proteomes" id="UP000283522"/>
    </source>
</evidence>
<dbReference type="Gene3D" id="1.10.530.10">
    <property type="match status" value="1"/>
</dbReference>
<dbReference type="PROSITE" id="PS51782">
    <property type="entry name" value="LYSM"/>
    <property type="match status" value="2"/>
</dbReference>
<dbReference type="CDD" id="cd16894">
    <property type="entry name" value="MltD-like"/>
    <property type="match status" value="1"/>
</dbReference>
<accession>A0A418PP38</accession>
<evidence type="ECO:0000256" key="1">
    <source>
        <dbReference type="ARBA" id="ARBA00007734"/>
    </source>
</evidence>
<name>A0A418PP38_9BACT</name>
<comment type="caution">
    <text evidence="3">The sequence shown here is derived from an EMBL/GenBank/DDBJ whole genome shotgun (WGS) entry which is preliminary data.</text>
</comment>
<dbReference type="Pfam" id="PF01476">
    <property type="entry name" value="LysM"/>
    <property type="match status" value="2"/>
</dbReference>
<feature type="domain" description="LysM" evidence="2">
    <location>
        <begin position="356"/>
        <end position="399"/>
    </location>
</feature>
<dbReference type="AlphaFoldDB" id="A0A418PP38"/>
<dbReference type="InterPro" id="IPR018392">
    <property type="entry name" value="LysM"/>
</dbReference>
<dbReference type="EMBL" id="QXML01000008">
    <property type="protein sequence ID" value="RIW13685.1"/>
    <property type="molecule type" value="Genomic_DNA"/>
</dbReference>
<dbReference type="InterPro" id="IPR036779">
    <property type="entry name" value="LysM_dom_sf"/>
</dbReference>
<keyword evidence="4" id="KW-1185">Reference proteome</keyword>
<dbReference type="RefSeq" id="WP_119478801.1">
    <property type="nucleotide sequence ID" value="NZ_QXML01000008.1"/>
</dbReference>
<dbReference type="Pfam" id="PF01464">
    <property type="entry name" value="SLT"/>
    <property type="match status" value="1"/>
</dbReference>
<dbReference type="GO" id="GO:0000270">
    <property type="term" value="P:peptidoglycan metabolic process"/>
    <property type="evidence" value="ECO:0007669"/>
    <property type="project" value="InterPro"/>
</dbReference>
<dbReference type="SUPFAM" id="SSF54106">
    <property type="entry name" value="LysM domain"/>
    <property type="match status" value="2"/>
</dbReference>
<dbReference type="PANTHER" id="PTHR37423">
    <property type="entry name" value="SOLUBLE LYTIC MUREIN TRANSGLYCOSYLASE-RELATED"/>
    <property type="match status" value="1"/>
</dbReference>
<dbReference type="Proteomes" id="UP000283522">
    <property type="component" value="Unassembled WGS sequence"/>
</dbReference>
<evidence type="ECO:0000259" key="2">
    <source>
        <dbReference type="PROSITE" id="PS51782"/>
    </source>
</evidence>
<feature type="domain" description="LysM" evidence="2">
    <location>
        <begin position="420"/>
        <end position="463"/>
    </location>
</feature>
<comment type="similarity">
    <text evidence="1">Belongs to the transglycosylase Slt family.</text>
</comment>
<evidence type="ECO:0000313" key="3">
    <source>
        <dbReference type="EMBL" id="RIW13685.1"/>
    </source>
</evidence>
<dbReference type="InterPro" id="IPR000189">
    <property type="entry name" value="Transglyc_AS"/>
</dbReference>
<sequence>MKKSICSILIPVVTTCLIPLTEAFSQESPLEAASIISDEVLPNYHYEYIPDFTYEEVDQRVKAMKTDMPFELNERIFSFIQYFTVRNRDYTKMVLARKEKYFHLFEKTLEKHEIPTEIEYLSIVESGLDPQIKSRVGAMGLWQFMPATGKMYGMHVNSDVDDRMDPELSTEAAAKYLKSLYRMFGDWEVAMAAYNCGPGNVRKAIRRSGGKKTFWGIYDYLPKETRSYVPQFQAFLYVLNHLEEHNFNLEEPTYPIEYEKIRFDRAFRLDRLAELTALCLDDLEELNPSIKNKTIPEANRNMEVKVPKSKALFLKENLAWIGDSLGSQPSILLASNSIPTVVPVEKAVVTTNPERISYRVKSGDVLGSIASRHGVSVTQVKEWNNLNSNLIKAGQTLYIYTGKAPITTNLAENSSNSGQKTYTVRPGDSLWIISQKHSLSVEQIKRLNNLNSNSIKPGQKLIIG</sequence>
<protein>
    <submittedName>
        <fullName evidence="3">LysM peptidoglycan-binding domain-containing protein</fullName>
    </submittedName>
</protein>
<gene>
    <name evidence="3" type="ORF">D0X99_15705</name>
</gene>
<dbReference type="InterPro" id="IPR023346">
    <property type="entry name" value="Lysozyme-like_dom_sf"/>
</dbReference>
<dbReference type="SUPFAM" id="SSF53955">
    <property type="entry name" value="Lysozyme-like"/>
    <property type="match status" value="1"/>
</dbReference>
<dbReference type="CDD" id="cd00118">
    <property type="entry name" value="LysM"/>
    <property type="match status" value="2"/>
</dbReference>
<dbReference type="InterPro" id="IPR008258">
    <property type="entry name" value="Transglycosylase_SLT_dom_1"/>
</dbReference>
<dbReference type="SMART" id="SM00257">
    <property type="entry name" value="LysM"/>
    <property type="match status" value="2"/>
</dbReference>
<proteinExistence type="inferred from homology"/>
<organism evidence="3 4">
    <name type="scientific">Algoriphagus lacus</name>
    <dbReference type="NCBI Taxonomy" id="2056311"/>
    <lineage>
        <taxon>Bacteria</taxon>
        <taxon>Pseudomonadati</taxon>
        <taxon>Bacteroidota</taxon>
        <taxon>Cytophagia</taxon>
        <taxon>Cytophagales</taxon>
        <taxon>Cyclobacteriaceae</taxon>
        <taxon>Algoriphagus</taxon>
    </lineage>
</organism>
<dbReference type="PROSITE" id="PS00922">
    <property type="entry name" value="TRANSGLYCOSYLASE"/>
    <property type="match status" value="1"/>
</dbReference>
<dbReference type="GO" id="GO:0008933">
    <property type="term" value="F:peptidoglycan lytic transglycosylase activity"/>
    <property type="evidence" value="ECO:0007669"/>
    <property type="project" value="InterPro"/>
</dbReference>